<evidence type="ECO:0000313" key="4">
    <source>
        <dbReference type="Proteomes" id="UP001150728"/>
    </source>
</evidence>
<dbReference type="Gene3D" id="1.10.443.10">
    <property type="entry name" value="Intergrase catalytic core"/>
    <property type="match status" value="1"/>
</dbReference>
<reference evidence="3" key="1">
    <citation type="submission" date="2022-07" db="EMBL/GenBank/DDBJ databases">
        <title>Multi-strain Analysis of Pseudomonas putida Reveals Metabolic and Genetic Diversity.</title>
        <authorList>
            <person name="Monk J.M."/>
        </authorList>
    </citation>
    <scope>NUCLEOTIDE SEQUENCE</scope>
    <source>
        <strain evidence="2">17514</strain>
        <strain evidence="3">17633</strain>
    </source>
</reference>
<dbReference type="GO" id="GO:0003677">
    <property type="term" value="F:DNA binding"/>
    <property type="evidence" value="ECO:0007669"/>
    <property type="project" value="InterPro"/>
</dbReference>
<keyword evidence="1" id="KW-0233">DNA recombination</keyword>
<evidence type="ECO:0000313" key="2">
    <source>
        <dbReference type="EMBL" id="MDD2106277.1"/>
    </source>
</evidence>
<dbReference type="InterPro" id="IPR013762">
    <property type="entry name" value="Integrase-like_cat_sf"/>
</dbReference>
<dbReference type="RefSeq" id="WP_087534957.1">
    <property type="nucleotide sequence ID" value="NZ_JANIAM010000020.1"/>
</dbReference>
<proteinExistence type="predicted"/>
<name>A0A9X4I240_9PSED</name>
<dbReference type="GO" id="GO:0006310">
    <property type="term" value="P:DNA recombination"/>
    <property type="evidence" value="ECO:0007669"/>
    <property type="project" value="UniProtKB-KW"/>
</dbReference>
<comment type="caution">
    <text evidence="3">The sequence shown here is derived from an EMBL/GenBank/DDBJ whole genome shotgun (WGS) entry which is preliminary data.</text>
</comment>
<dbReference type="Proteomes" id="UP001150678">
    <property type="component" value="Unassembled WGS sequence"/>
</dbReference>
<organism evidence="3 4">
    <name type="scientific">Pseudomonas asiatica</name>
    <dbReference type="NCBI Taxonomy" id="2219225"/>
    <lineage>
        <taxon>Bacteria</taxon>
        <taxon>Pseudomonadati</taxon>
        <taxon>Pseudomonadota</taxon>
        <taxon>Gammaproteobacteria</taxon>
        <taxon>Pseudomonadales</taxon>
        <taxon>Pseudomonadaceae</taxon>
        <taxon>Pseudomonas</taxon>
    </lineage>
</organism>
<protein>
    <submittedName>
        <fullName evidence="3">Integrase</fullName>
    </submittedName>
</protein>
<evidence type="ECO:0000313" key="3">
    <source>
        <dbReference type="EMBL" id="MDD2114444.1"/>
    </source>
</evidence>
<dbReference type="AlphaFoldDB" id="A0A9X4I240"/>
<sequence length="688" mass="78231">MLKLISFNPNPKVSPSTNLREFIAFCRDKLTLWNGADGFTWEDVSWPDSYRNSKVRFTNLDSTKLHKTVAPTDGQLMHPAFMDIAKAYLRYKHSTKPHRNMPREVQALRALDRAMVEDMGVPDITKIQQYHFNRACDFLESYSARQNIANSLQQILALLSEKLIVPAEVIRWAHPYGGKNSYEKKRGDRAPDEVKAAKVANQDAFFSIADVFAKPVSQLDDSDIMVTSMTALFLSAPMRIGETLGWRPDFLRSDNDSEGNPQSYLAYYVPKTRSYTRKAVPTTMRDVAEIAAQRLIEITNEGRKLALYMETEPVKFYRHANCPAIPDDQVLTRDQVAQALGFSERKHCEDFIRSHTGSYSLTGFTLDSLWQIVVAEHRKKNPFFPYQEKPIAGLVPLKMSESLMCFRRLQLGVRASTSPVLLAPFNPDYYRKRLDGAIKADRKNQRPLCFFTKHGYDPNRLNSHALRHFMNRLAKQHGVPIEQITEWSSRATVRQTPTYLHETAEQRLVKAVAIEDPEKVQRILDPVTEEEAAAYGHGPFHRSRYGICRRSWRLGPCNKFADCTNCSELVACKGDKVALKAVKTDRDNMAGTYEAAMQAVEAGERSASLWIDKARPQISRLTEFVNVLENPQIPDGTPIQLLGTDFSHEKVMVEQKAIENGVVLLDRAKLGAEYGEELLDMLDLLLHE</sequence>
<evidence type="ECO:0000256" key="1">
    <source>
        <dbReference type="ARBA" id="ARBA00023172"/>
    </source>
</evidence>
<gene>
    <name evidence="2" type="ORF">NP533_08670</name>
    <name evidence="3" type="ORF">NP554_21935</name>
</gene>
<dbReference type="GO" id="GO:0015074">
    <property type="term" value="P:DNA integration"/>
    <property type="evidence" value="ECO:0007669"/>
    <property type="project" value="InterPro"/>
</dbReference>
<dbReference type="InterPro" id="IPR011010">
    <property type="entry name" value="DNA_brk_join_enz"/>
</dbReference>
<dbReference type="EMBL" id="JANIAM010000020">
    <property type="protein sequence ID" value="MDD2114444.1"/>
    <property type="molecule type" value="Genomic_DNA"/>
</dbReference>
<dbReference type="SUPFAM" id="SSF56349">
    <property type="entry name" value="DNA breaking-rejoining enzymes"/>
    <property type="match status" value="1"/>
</dbReference>
<dbReference type="Proteomes" id="UP001150728">
    <property type="component" value="Unassembled WGS sequence"/>
</dbReference>
<accession>A0A9X4I240</accession>
<dbReference type="EMBL" id="JANIAN010000008">
    <property type="protein sequence ID" value="MDD2106277.1"/>
    <property type="molecule type" value="Genomic_DNA"/>
</dbReference>